<keyword evidence="1" id="KW-0808">Transferase</keyword>
<accession>A0A1G8JKV8</accession>
<evidence type="ECO:0000313" key="1">
    <source>
        <dbReference type="EMBL" id="SDI31825.1"/>
    </source>
</evidence>
<dbReference type="EMBL" id="FNDX01000004">
    <property type="protein sequence ID" value="SDI31825.1"/>
    <property type="molecule type" value="Genomic_DNA"/>
</dbReference>
<proteinExistence type="predicted"/>
<dbReference type="Proteomes" id="UP000199050">
    <property type="component" value="Unassembled WGS sequence"/>
</dbReference>
<dbReference type="RefSeq" id="WP_090713094.1">
    <property type="nucleotide sequence ID" value="NZ_CBCSKY010000031.1"/>
</dbReference>
<dbReference type="GO" id="GO:0016301">
    <property type="term" value="F:kinase activity"/>
    <property type="evidence" value="ECO:0007669"/>
    <property type="project" value="UniProtKB-KW"/>
</dbReference>
<gene>
    <name evidence="1" type="ORF">SAMN05216192_104218</name>
</gene>
<keyword evidence="2" id="KW-1185">Reference proteome</keyword>
<protein>
    <submittedName>
        <fullName evidence="1">Two-component system, sensor histidine kinase YesM</fullName>
    </submittedName>
</protein>
<sequence>MLPLNRVKPERVHALAKQLLISHDSLLSCMLPKITLQPLVENAIMPGIMETGGAQGNVNKRLSLFFGSEARDIAFISAAGKGTSVIIDAPV</sequence>
<reference evidence="2" key="1">
    <citation type="submission" date="2016-10" db="EMBL/GenBank/DDBJ databases">
        <authorList>
            <person name="Varghese N."/>
            <person name="Submissions S."/>
        </authorList>
    </citation>
    <scope>NUCLEOTIDE SEQUENCE [LARGE SCALE GENOMIC DNA]</scope>
    <source>
        <strain evidence="2">CGMCC 1.11012</strain>
    </source>
</reference>
<dbReference type="AlphaFoldDB" id="A0A1G8JKV8"/>
<evidence type="ECO:0000313" key="2">
    <source>
        <dbReference type="Proteomes" id="UP000199050"/>
    </source>
</evidence>
<keyword evidence="1" id="KW-0418">Kinase</keyword>
<name>A0A1G8JKV8_9BACL</name>
<organism evidence="1 2">
    <name type="scientific">Paenibacillus typhae</name>
    <dbReference type="NCBI Taxonomy" id="1174501"/>
    <lineage>
        <taxon>Bacteria</taxon>
        <taxon>Bacillati</taxon>
        <taxon>Bacillota</taxon>
        <taxon>Bacilli</taxon>
        <taxon>Bacillales</taxon>
        <taxon>Paenibacillaceae</taxon>
        <taxon>Paenibacillus</taxon>
    </lineage>
</organism>
<dbReference type="STRING" id="1174501.SAMN05216192_104218"/>